<proteinExistence type="predicted"/>
<gene>
    <name evidence="2" type="primary">ccmF_3</name>
    <name evidence="2" type="ORF">NCTC12282_04058</name>
</gene>
<dbReference type="EMBL" id="CAADJA010000002">
    <property type="protein sequence ID" value="VFS49625.1"/>
    <property type="molecule type" value="Genomic_DNA"/>
</dbReference>
<dbReference type="AlphaFoldDB" id="A0A484ZN25"/>
<keyword evidence="1" id="KW-1133">Transmembrane helix</keyword>
<feature type="transmembrane region" description="Helical" evidence="1">
    <location>
        <begin position="6"/>
        <end position="29"/>
    </location>
</feature>
<dbReference type="Proteomes" id="UP000373449">
    <property type="component" value="Unassembled WGS sequence"/>
</dbReference>
<feature type="transmembrane region" description="Helical" evidence="1">
    <location>
        <begin position="41"/>
        <end position="62"/>
    </location>
</feature>
<accession>A0A484ZN25</accession>
<keyword evidence="1" id="KW-0812">Transmembrane</keyword>
<name>A0A484ZN25_9GAMM</name>
<evidence type="ECO:0000313" key="3">
    <source>
        <dbReference type="Proteomes" id="UP000373449"/>
    </source>
</evidence>
<protein>
    <submittedName>
        <fullName evidence="2">Cytochrome c-type biogenesis protein CcmF</fullName>
    </submittedName>
</protein>
<keyword evidence="1" id="KW-0472">Membrane</keyword>
<dbReference type="RefSeq" id="WP_255324470.1">
    <property type="nucleotide sequence ID" value="NZ_CAADJA010000002.1"/>
</dbReference>
<evidence type="ECO:0000256" key="1">
    <source>
        <dbReference type="SAM" id="Phobius"/>
    </source>
</evidence>
<organism evidence="2 3">
    <name type="scientific">Budvicia aquatica</name>
    <dbReference type="NCBI Taxonomy" id="82979"/>
    <lineage>
        <taxon>Bacteria</taxon>
        <taxon>Pseudomonadati</taxon>
        <taxon>Pseudomonadota</taxon>
        <taxon>Gammaproteobacteria</taxon>
        <taxon>Enterobacterales</taxon>
        <taxon>Budviciaceae</taxon>
        <taxon>Budvicia</taxon>
    </lineage>
</organism>
<evidence type="ECO:0000313" key="2">
    <source>
        <dbReference type="EMBL" id="VFS49625.1"/>
    </source>
</evidence>
<reference evidence="2 3" key="1">
    <citation type="submission" date="2019-03" db="EMBL/GenBank/DDBJ databases">
        <authorList>
            <consortium name="Pathogen Informatics"/>
        </authorList>
    </citation>
    <scope>NUCLEOTIDE SEQUENCE [LARGE SCALE GENOMIC DNA]</scope>
    <source>
        <strain evidence="2 3">NCTC12282</strain>
    </source>
</reference>
<sequence length="99" mass="11017">MIPEIGNFALGLSLALAILLSIYPLLGAYKNDRRLMSLARPLSYALFTTSLISFLCLVYLLAVNDFSVVYVANNSNNDLPFITELLPHGERMKGHYYCG</sequence>